<evidence type="ECO:0000256" key="1">
    <source>
        <dbReference type="SAM" id="MobiDB-lite"/>
    </source>
</evidence>
<dbReference type="PROSITE" id="PS00383">
    <property type="entry name" value="TYR_PHOSPHATASE_1"/>
    <property type="match status" value="1"/>
</dbReference>
<reference evidence="2 3" key="1">
    <citation type="journal article" date="2015" name="Int. J. Syst. Evol. Microbiol.">
        <title>Amycolatopsis rhabdoformis sp. nov., an actinomycete isolated from a tropical forest soil.</title>
        <authorList>
            <person name="Souza W.R."/>
            <person name="Silva R.E."/>
            <person name="Goodfellow M."/>
            <person name="Busarakam K."/>
            <person name="Figueiro F.S."/>
            <person name="Ferreira D."/>
            <person name="Rodrigues-Filho E."/>
            <person name="Moraes L.A.B."/>
            <person name="Zucchi T.D."/>
        </authorList>
    </citation>
    <scope>NUCLEOTIDE SEQUENCE [LARGE SCALE GENOMIC DNA]</scope>
    <source>
        <strain evidence="2 3">NCIMB 14900</strain>
    </source>
</reference>
<gene>
    <name evidence="2" type="ORF">VSH64_12735</name>
</gene>
<feature type="region of interest" description="Disordered" evidence="1">
    <location>
        <begin position="65"/>
        <end position="85"/>
    </location>
</feature>
<proteinExistence type="predicted"/>
<evidence type="ECO:0000313" key="2">
    <source>
        <dbReference type="EMBL" id="WSE32971.1"/>
    </source>
</evidence>
<dbReference type="InterPro" id="IPR029021">
    <property type="entry name" value="Prot-tyrosine_phosphatase-like"/>
</dbReference>
<dbReference type="Proteomes" id="UP001330812">
    <property type="component" value="Chromosome"/>
</dbReference>
<dbReference type="GO" id="GO:0004725">
    <property type="term" value="F:protein tyrosine phosphatase activity"/>
    <property type="evidence" value="ECO:0007669"/>
    <property type="project" value="UniProtKB-EC"/>
</dbReference>
<evidence type="ECO:0000313" key="3">
    <source>
        <dbReference type="Proteomes" id="UP001330812"/>
    </source>
</evidence>
<dbReference type="InterPro" id="IPR026893">
    <property type="entry name" value="Tyr/Ser_Pase_IphP-type"/>
</dbReference>
<accession>A0ABZ1IET5</accession>
<organism evidence="2 3">
    <name type="scientific">Amycolatopsis rhabdoformis</name>
    <dbReference type="NCBI Taxonomy" id="1448059"/>
    <lineage>
        <taxon>Bacteria</taxon>
        <taxon>Bacillati</taxon>
        <taxon>Actinomycetota</taxon>
        <taxon>Actinomycetes</taxon>
        <taxon>Pseudonocardiales</taxon>
        <taxon>Pseudonocardiaceae</taxon>
        <taxon>Amycolatopsis</taxon>
    </lineage>
</organism>
<dbReference type="EMBL" id="CP142149">
    <property type="protein sequence ID" value="WSE32971.1"/>
    <property type="molecule type" value="Genomic_DNA"/>
</dbReference>
<protein>
    <submittedName>
        <fullName evidence="2">Tyrosine-protein phosphatase</fullName>
        <ecNumber evidence="2">3.1.3.48</ecNumber>
    </submittedName>
</protein>
<dbReference type="EC" id="3.1.3.48" evidence="2"/>
<dbReference type="Gene3D" id="3.90.190.10">
    <property type="entry name" value="Protein tyrosine phosphatase superfamily"/>
    <property type="match status" value="1"/>
</dbReference>
<sequence length="259" mass="27888">MTRAVSWEGFFNTRDLGGLPTRDGGTTRRGAFYRAADLRFVTDTGWAEAREAGLRTVLDLRNPGEIRPGTERAASSPTVIADPAGAVTPPGITRLEFPLDDVADTALWRRIHQEKLDGSPLYYPLFLRHKAERCAALVEAIARTEPGGVLFHCTSGRDRTGLTALLLLSLADVEPAAIAGDYDLSTEAVRPLYAALGVEDQSPMVKAILAEHGTTTTGALLAVLEGFEARHYLLTAGADISALDEIRHRLLTPTAQPST</sequence>
<dbReference type="Pfam" id="PF13350">
    <property type="entry name" value="Y_phosphatase3"/>
    <property type="match status" value="1"/>
</dbReference>
<name>A0ABZ1IET5_9PSEU</name>
<keyword evidence="2" id="KW-0378">Hydrolase</keyword>
<dbReference type="InterPro" id="IPR016130">
    <property type="entry name" value="Tyr_Pase_AS"/>
</dbReference>
<dbReference type="RefSeq" id="WP_326835778.1">
    <property type="nucleotide sequence ID" value="NZ_CP142149.1"/>
</dbReference>
<keyword evidence="3" id="KW-1185">Reference proteome</keyword>
<dbReference type="SUPFAM" id="SSF52799">
    <property type="entry name" value="(Phosphotyrosine protein) phosphatases II"/>
    <property type="match status" value="1"/>
</dbReference>